<gene>
    <name evidence="3" type="ORF">BJL86_0344</name>
</gene>
<name>A0A173LHS4_9ACTN</name>
<sequence length="519" mass="56602">MTVKVPTDHHHRLGVPLKSAKDRMDIISAYRELGSYRAAAEVCGTTHKTVKRVVDRFEADDQPPDRKERARNYDAVAELVAERVERSHGRITAKRLLPVARAAGYEGSARNFRRLVAQEKTQWRRDHHRGRRPAVWAPGDYLVIDWAVIGGLHMFCAVVAFSRWRFVRFATNETATTTLGFIAEALEEIGGVPNKVLADRMGCLKGGVVANVVVPTPTYVRFATHYGFSPDFCHGADPESKGIVENLCGYAQSDLAQPLWTEAKIAAGRDDVQLDVHAANRAARDWCVEVNTRRHSDTLCVPADQLTIERDTLSPLPSLRAQVGPPPVTRKVDRLSCIRYASARYSVPNRLIGTTVTLIQDGERLLIAEPASGEVVADHLLAAPGEVVLNDDHYGGPRTPPSRAPRPKTAVEKQFCDLGEVAEQFLVGAAAIGNTRLGGELDDILGLVTSHGREQVLTALTRAVAFRRFKAADVRSILDAGAGTPNPRPAGTALLGHLPTAPTRSLDAYKLGAGDKEVS</sequence>
<dbReference type="PROSITE" id="PS50994">
    <property type="entry name" value="INTEGRASE"/>
    <property type="match status" value="1"/>
</dbReference>
<dbReference type="InterPro" id="IPR001584">
    <property type="entry name" value="Integrase_cat-core"/>
</dbReference>
<evidence type="ECO:0000259" key="2">
    <source>
        <dbReference type="PROSITE" id="PS50994"/>
    </source>
</evidence>
<dbReference type="PANTHER" id="PTHR35004:SF7">
    <property type="entry name" value="INTEGRASE PROTEIN"/>
    <property type="match status" value="1"/>
</dbReference>
<dbReference type="EMBL" id="CP015961">
    <property type="protein sequence ID" value="ANI91154.1"/>
    <property type="molecule type" value="Genomic_DNA"/>
</dbReference>
<feature type="domain" description="Integrase catalytic" evidence="2">
    <location>
        <begin position="129"/>
        <end position="310"/>
    </location>
</feature>
<dbReference type="KEGG" id="dtm:BJL86_0344"/>
<protein>
    <submittedName>
        <fullName evidence="3">Transposase for insertion sequence element IS21-li ke</fullName>
    </submittedName>
</protein>
<accession>A0A173LHS4</accession>
<organism evidence="3 4">
    <name type="scientific">Dietzia timorensis</name>
    <dbReference type="NCBI Taxonomy" id="499555"/>
    <lineage>
        <taxon>Bacteria</taxon>
        <taxon>Bacillati</taxon>
        <taxon>Actinomycetota</taxon>
        <taxon>Actinomycetes</taxon>
        <taxon>Mycobacteriales</taxon>
        <taxon>Dietziaceae</taxon>
        <taxon>Dietzia</taxon>
    </lineage>
</organism>
<dbReference type="SUPFAM" id="SSF53098">
    <property type="entry name" value="Ribonuclease H-like"/>
    <property type="match status" value="1"/>
</dbReference>
<evidence type="ECO:0000313" key="3">
    <source>
        <dbReference type="EMBL" id="ANI91154.1"/>
    </source>
</evidence>
<dbReference type="GO" id="GO:0015074">
    <property type="term" value="P:DNA integration"/>
    <property type="evidence" value="ECO:0007669"/>
    <property type="project" value="InterPro"/>
</dbReference>
<comment type="similarity">
    <text evidence="1">Belongs to the transposase IS21/IS408/IS1162 family.</text>
</comment>
<evidence type="ECO:0000256" key="1">
    <source>
        <dbReference type="ARBA" id="ARBA00009277"/>
    </source>
</evidence>
<dbReference type="Gene3D" id="3.30.420.10">
    <property type="entry name" value="Ribonuclease H-like superfamily/Ribonuclease H"/>
    <property type="match status" value="1"/>
</dbReference>
<reference evidence="3 4" key="1">
    <citation type="submission" date="2016-06" db="EMBL/GenBank/DDBJ databases">
        <title>Complete genome sequence of a saline-alkali tolerant type strain Dietzia timorensis ID05-A0528T.</title>
        <authorList>
            <person name="Wu X."/>
        </authorList>
    </citation>
    <scope>NUCLEOTIDE SEQUENCE [LARGE SCALE GENOMIC DNA]</scope>
    <source>
        <strain evidence="3 4">ID05-A0528</strain>
    </source>
</reference>
<dbReference type="AlphaFoldDB" id="A0A173LHS4"/>
<evidence type="ECO:0000313" key="4">
    <source>
        <dbReference type="Proteomes" id="UP000186104"/>
    </source>
</evidence>
<dbReference type="Pfam" id="PF22483">
    <property type="entry name" value="Mu-transpos_C_2"/>
    <property type="match status" value="1"/>
</dbReference>
<dbReference type="STRING" id="499555.BJL86_0344"/>
<dbReference type="InterPro" id="IPR054353">
    <property type="entry name" value="IstA-like_C"/>
</dbReference>
<dbReference type="InterPro" id="IPR036397">
    <property type="entry name" value="RNaseH_sf"/>
</dbReference>
<dbReference type="GO" id="GO:0003676">
    <property type="term" value="F:nucleic acid binding"/>
    <property type="evidence" value="ECO:0007669"/>
    <property type="project" value="InterPro"/>
</dbReference>
<proteinExistence type="inferred from homology"/>
<dbReference type="PANTHER" id="PTHR35004">
    <property type="entry name" value="TRANSPOSASE RV3428C-RELATED"/>
    <property type="match status" value="1"/>
</dbReference>
<dbReference type="Proteomes" id="UP000186104">
    <property type="component" value="Chromosome"/>
</dbReference>
<dbReference type="NCBIfam" id="NF033546">
    <property type="entry name" value="transpos_IS21"/>
    <property type="match status" value="1"/>
</dbReference>
<dbReference type="InterPro" id="IPR012337">
    <property type="entry name" value="RNaseH-like_sf"/>
</dbReference>
<keyword evidence="4" id="KW-1185">Reference proteome</keyword>